<dbReference type="InterPro" id="IPR012788">
    <property type="entry name" value="Decarb_PcaC"/>
</dbReference>
<evidence type="ECO:0000313" key="4">
    <source>
        <dbReference type="Proteomes" id="UP000199223"/>
    </source>
</evidence>
<dbReference type="InterPro" id="IPR026968">
    <property type="entry name" value="PcaD/CatD"/>
</dbReference>
<name>A0A1H6ZLS0_9DEIO</name>
<feature type="domain" description="Carboxymuconolactone decarboxylase-like" evidence="1">
    <location>
        <begin position="304"/>
        <end position="386"/>
    </location>
</feature>
<dbReference type="InterPro" id="IPR029032">
    <property type="entry name" value="AhpD-like"/>
</dbReference>
<dbReference type="InterPro" id="IPR000073">
    <property type="entry name" value="AB_hydrolase_1"/>
</dbReference>
<dbReference type="Gene3D" id="3.40.50.1820">
    <property type="entry name" value="alpha/beta hydrolase"/>
    <property type="match status" value="1"/>
</dbReference>
<dbReference type="Pfam" id="PF02627">
    <property type="entry name" value="CMD"/>
    <property type="match status" value="1"/>
</dbReference>
<evidence type="ECO:0000259" key="2">
    <source>
        <dbReference type="Pfam" id="PF12697"/>
    </source>
</evidence>
<dbReference type="OrthoDB" id="9805423at2"/>
<dbReference type="GO" id="GO:0047570">
    <property type="term" value="F:3-oxoadipate enol-lactonase activity"/>
    <property type="evidence" value="ECO:0007669"/>
    <property type="project" value="InterPro"/>
</dbReference>
<evidence type="ECO:0000313" key="3">
    <source>
        <dbReference type="EMBL" id="SEJ50642.1"/>
    </source>
</evidence>
<protein>
    <submittedName>
        <fullName evidence="3">3-oxoadipate enol-lactonase / 4-carboxymuconolactone decarboxylase</fullName>
    </submittedName>
</protein>
<dbReference type="NCBIfam" id="TIGR02425">
    <property type="entry name" value="decarb_PcaC"/>
    <property type="match status" value="1"/>
</dbReference>
<dbReference type="Pfam" id="PF12697">
    <property type="entry name" value="Abhydrolase_6"/>
    <property type="match status" value="1"/>
</dbReference>
<dbReference type="Proteomes" id="UP000199223">
    <property type="component" value="Unassembled WGS sequence"/>
</dbReference>
<accession>A0A1H6ZLS0</accession>
<feature type="domain" description="AB hydrolase-1" evidence="2">
    <location>
        <begin position="28"/>
        <end position="254"/>
    </location>
</feature>
<sequence length="403" mass="43285">MQAPTFADAGGLTLHYRRSGPARAPRTLVFLNSLGSDLRIWDPVAARLAAQYGVLQYDKRGHGLSDAPPAPYALRDHTQDLAALLSRLGIERAVLIGVSVGGMIAQDFAHAFPGRVDGLVLCDTGLKIGSEALWNERIEAVQAGRLGEIAPTVLGRWFTPRFFETRPAEVRGYLNMLTRTTADGYAGTCAALRDADLTGQTAGLRVPVTVLCGEEDTSTSPDLNRALADALGCPLQLIPGAAHIPSVEQPELVVGHIEAFLGQLGPSVSGPRERYDAGMAVRRRVLGDEHVDRASAGVTDLDRDFQTYITESAWGGPWTRGTLDTHTRHLITLAVLTALPREHELEMHVRATRNTGVTPDELREVFMHVAVYAGVPVANRAFQIAKKVLSERPTGAGAEGGDA</sequence>
<dbReference type="PANTHER" id="PTHR33570:SF2">
    <property type="entry name" value="CARBOXYMUCONOLACTONE DECARBOXYLASE-LIKE DOMAIN-CONTAINING PROTEIN"/>
    <property type="match status" value="1"/>
</dbReference>
<dbReference type="EMBL" id="FNZA01000009">
    <property type="protein sequence ID" value="SEJ50642.1"/>
    <property type="molecule type" value="Genomic_DNA"/>
</dbReference>
<dbReference type="PRINTS" id="PR00111">
    <property type="entry name" value="ABHYDROLASE"/>
</dbReference>
<proteinExistence type="predicted"/>
<dbReference type="GO" id="GO:0042952">
    <property type="term" value="P:beta-ketoadipate pathway"/>
    <property type="evidence" value="ECO:0007669"/>
    <property type="project" value="InterPro"/>
</dbReference>
<dbReference type="RefSeq" id="WP_092264675.1">
    <property type="nucleotide sequence ID" value="NZ_FNZA01000009.1"/>
</dbReference>
<dbReference type="SUPFAM" id="SSF69118">
    <property type="entry name" value="AhpD-like"/>
    <property type="match status" value="1"/>
</dbReference>
<organism evidence="3 4">
    <name type="scientific">Deinococcus reticulitermitis</name>
    <dbReference type="NCBI Taxonomy" id="856736"/>
    <lineage>
        <taxon>Bacteria</taxon>
        <taxon>Thermotogati</taxon>
        <taxon>Deinococcota</taxon>
        <taxon>Deinococci</taxon>
        <taxon>Deinococcales</taxon>
        <taxon>Deinococcaceae</taxon>
        <taxon>Deinococcus</taxon>
    </lineage>
</organism>
<dbReference type="Gene3D" id="1.20.1290.10">
    <property type="entry name" value="AhpD-like"/>
    <property type="match status" value="1"/>
</dbReference>
<dbReference type="GO" id="GO:0051920">
    <property type="term" value="F:peroxiredoxin activity"/>
    <property type="evidence" value="ECO:0007669"/>
    <property type="project" value="InterPro"/>
</dbReference>
<dbReference type="SUPFAM" id="SSF53474">
    <property type="entry name" value="alpha/beta-Hydrolases"/>
    <property type="match status" value="1"/>
</dbReference>
<reference evidence="4" key="1">
    <citation type="submission" date="2016-10" db="EMBL/GenBank/DDBJ databases">
        <authorList>
            <person name="Varghese N."/>
            <person name="Submissions S."/>
        </authorList>
    </citation>
    <scope>NUCLEOTIDE SEQUENCE [LARGE SCALE GENOMIC DNA]</scope>
    <source>
        <strain evidence="4">CGMCC 1.10218</strain>
    </source>
</reference>
<dbReference type="InterPro" id="IPR029058">
    <property type="entry name" value="AB_hydrolase_fold"/>
</dbReference>
<dbReference type="AlphaFoldDB" id="A0A1H6ZLS0"/>
<dbReference type="InterPro" id="IPR003779">
    <property type="entry name" value="CMD-like"/>
</dbReference>
<gene>
    <name evidence="3" type="ORF">SAMN04488058_10997</name>
</gene>
<dbReference type="STRING" id="856736.SAMN04488058_10997"/>
<dbReference type="NCBIfam" id="TIGR02427">
    <property type="entry name" value="protocat_pcaD"/>
    <property type="match status" value="1"/>
</dbReference>
<dbReference type="PANTHER" id="PTHR33570">
    <property type="entry name" value="4-CARBOXYMUCONOLACTONE DECARBOXYLASE FAMILY PROTEIN"/>
    <property type="match status" value="1"/>
</dbReference>
<keyword evidence="4" id="KW-1185">Reference proteome</keyword>
<dbReference type="InterPro" id="IPR052512">
    <property type="entry name" value="4CMD/NDH-1_regulator"/>
</dbReference>
<evidence type="ECO:0000259" key="1">
    <source>
        <dbReference type="Pfam" id="PF02627"/>
    </source>
</evidence>